<feature type="transmembrane region" description="Helical" evidence="6">
    <location>
        <begin position="445"/>
        <end position="471"/>
    </location>
</feature>
<comment type="caution">
    <text evidence="8">The sequence shown here is derived from an EMBL/GenBank/DDBJ whole genome shotgun (WGS) entry which is preliminary data.</text>
</comment>
<proteinExistence type="predicted"/>
<feature type="domain" description="Major facilitator superfamily (MFS) profile" evidence="7">
    <location>
        <begin position="74"/>
        <end position="475"/>
    </location>
</feature>
<dbReference type="Proteomes" id="UP000651452">
    <property type="component" value="Unassembled WGS sequence"/>
</dbReference>
<evidence type="ECO:0000259" key="7">
    <source>
        <dbReference type="PROSITE" id="PS50850"/>
    </source>
</evidence>
<keyword evidence="3 6" id="KW-1133">Transmembrane helix</keyword>
<feature type="region of interest" description="Disordered" evidence="5">
    <location>
        <begin position="1"/>
        <end position="46"/>
    </location>
</feature>
<evidence type="ECO:0000256" key="1">
    <source>
        <dbReference type="ARBA" id="ARBA00004141"/>
    </source>
</evidence>
<feature type="transmembrane region" description="Helical" evidence="6">
    <location>
        <begin position="357"/>
        <end position="377"/>
    </location>
</feature>
<sequence length="486" mass="52964">MGSKHTSVEEPKINTPSKNDPNSMLDKMIEDGEAKAKAQDLESPQSGNFNVVDWNGLDDPENPKNWSPIRKWTALFVVSAFAFISPMSSSMVAPALEQIGNSLHTQKTIESQFFLSIFLLAYAVGPSVLGPLSETYGRVRVLQIANLLYLVFNLACGFSTTAAQMLVFRFFSGLGGSAPLAIGGGVIGDLFQAHERGYAVSVYSLAPLLGPAIGWIFWATTIADAVIQIGGMFLLQETYAPTLLARRCRALRRSTGNPELELSGNGSKQSKAATHLQAGFLAFYMAYVYGLMYLVLSTFPNLWSEIYHESISVGSLNYIGLGLGFFLGSQVAPRLNDKIYVHLQSRNQGVGKPEYRLLPILFGSLAVPLGLFIYGWAGEKKTMWLVPDVGIFVFALGTIICFQCAQTYLLDTYTRYAASAFAAVNVLRSLAGCGFPLFGPSMYVALGYGWGCSLLAFVSIVVGMPATWVLWQYGQHLRLRSQYAAG</sequence>
<gene>
    <name evidence="8" type="ORF">EKO04_010543</name>
</gene>
<keyword evidence="4 6" id="KW-0472">Membrane</keyword>
<feature type="transmembrane region" description="Helical" evidence="6">
    <location>
        <begin position="144"/>
        <end position="164"/>
    </location>
</feature>
<dbReference type="PANTHER" id="PTHR23502">
    <property type="entry name" value="MAJOR FACILITATOR SUPERFAMILY"/>
    <property type="match status" value="1"/>
</dbReference>
<keyword evidence="9" id="KW-1185">Reference proteome</keyword>
<evidence type="ECO:0000256" key="2">
    <source>
        <dbReference type="ARBA" id="ARBA00022692"/>
    </source>
</evidence>
<dbReference type="Gene3D" id="1.20.1250.20">
    <property type="entry name" value="MFS general substrate transporter like domains"/>
    <property type="match status" value="1"/>
</dbReference>
<evidence type="ECO:0000313" key="9">
    <source>
        <dbReference type="Proteomes" id="UP000651452"/>
    </source>
</evidence>
<feature type="transmembrane region" description="Helical" evidence="6">
    <location>
        <begin position="316"/>
        <end position="336"/>
    </location>
</feature>
<accession>A0A8H7IVV2</accession>
<feature type="compositionally biased region" description="Basic and acidic residues" evidence="5">
    <location>
        <begin position="1"/>
        <end position="12"/>
    </location>
</feature>
<dbReference type="SUPFAM" id="SSF103473">
    <property type="entry name" value="MFS general substrate transporter"/>
    <property type="match status" value="1"/>
</dbReference>
<dbReference type="InterPro" id="IPR011701">
    <property type="entry name" value="MFS"/>
</dbReference>
<dbReference type="AlphaFoldDB" id="A0A8H7IVV2"/>
<feature type="transmembrane region" description="Helical" evidence="6">
    <location>
        <begin position="72"/>
        <end position="93"/>
    </location>
</feature>
<keyword evidence="2 6" id="KW-0812">Transmembrane</keyword>
<dbReference type="GO" id="GO:0022857">
    <property type="term" value="F:transmembrane transporter activity"/>
    <property type="evidence" value="ECO:0007669"/>
    <property type="project" value="InterPro"/>
</dbReference>
<dbReference type="PROSITE" id="PS50850">
    <property type="entry name" value="MFS"/>
    <property type="match status" value="1"/>
</dbReference>
<feature type="transmembrane region" description="Helical" evidence="6">
    <location>
        <begin position="113"/>
        <end position="132"/>
    </location>
</feature>
<feature type="transmembrane region" description="Helical" evidence="6">
    <location>
        <begin position="198"/>
        <end position="219"/>
    </location>
</feature>
<evidence type="ECO:0000256" key="5">
    <source>
        <dbReference type="SAM" id="MobiDB-lite"/>
    </source>
</evidence>
<evidence type="ECO:0000256" key="4">
    <source>
        <dbReference type="ARBA" id="ARBA00023136"/>
    </source>
</evidence>
<organism evidence="8 9">
    <name type="scientific">Ascochyta lentis</name>
    <dbReference type="NCBI Taxonomy" id="205686"/>
    <lineage>
        <taxon>Eukaryota</taxon>
        <taxon>Fungi</taxon>
        <taxon>Dikarya</taxon>
        <taxon>Ascomycota</taxon>
        <taxon>Pezizomycotina</taxon>
        <taxon>Dothideomycetes</taxon>
        <taxon>Pleosporomycetidae</taxon>
        <taxon>Pleosporales</taxon>
        <taxon>Pleosporineae</taxon>
        <taxon>Didymellaceae</taxon>
        <taxon>Ascochyta</taxon>
    </lineage>
</organism>
<evidence type="ECO:0000256" key="3">
    <source>
        <dbReference type="ARBA" id="ARBA00022989"/>
    </source>
</evidence>
<dbReference type="OrthoDB" id="6770063at2759"/>
<feature type="transmembrane region" description="Helical" evidence="6">
    <location>
        <begin position="416"/>
        <end position="439"/>
    </location>
</feature>
<feature type="transmembrane region" description="Helical" evidence="6">
    <location>
        <begin position="389"/>
        <end position="409"/>
    </location>
</feature>
<dbReference type="PANTHER" id="PTHR23502:SF60">
    <property type="entry name" value="MAJOR FACILITATOR SUPERFAMILY (MFS) PROFILE DOMAIN-CONTAINING PROTEIN-RELATED"/>
    <property type="match status" value="1"/>
</dbReference>
<reference evidence="8" key="2">
    <citation type="submission" date="2020-09" db="EMBL/GenBank/DDBJ databases">
        <title>Reference genome assembly for Australian Ascochyta lentis isolate Al4.</title>
        <authorList>
            <person name="Lee R.C."/>
            <person name="Farfan-Caceres L.M."/>
            <person name="Debler J.W."/>
            <person name="Williams A.H."/>
            <person name="Henares B.M."/>
        </authorList>
    </citation>
    <scope>NUCLEOTIDE SEQUENCE</scope>
    <source>
        <strain evidence="8">Al4</strain>
    </source>
</reference>
<dbReference type="GO" id="GO:0016020">
    <property type="term" value="C:membrane"/>
    <property type="evidence" value="ECO:0007669"/>
    <property type="project" value="UniProtKB-SubCell"/>
</dbReference>
<name>A0A8H7IVV2_9PLEO</name>
<dbReference type="EMBL" id="RZGK01000020">
    <property type="protein sequence ID" value="KAF9691802.1"/>
    <property type="molecule type" value="Genomic_DNA"/>
</dbReference>
<dbReference type="InterPro" id="IPR036259">
    <property type="entry name" value="MFS_trans_sf"/>
</dbReference>
<dbReference type="Pfam" id="PF07690">
    <property type="entry name" value="MFS_1"/>
    <property type="match status" value="1"/>
</dbReference>
<dbReference type="InterPro" id="IPR020846">
    <property type="entry name" value="MFS_dom"/>
</dbReference>
<feature type="compositionally biased region" description="Basic and acidic residues" evidence="5">
    <location>
        <begin position="27"/>
        <end position="40"/>
    </location>
</feature>
<dbReference type="CDD" id="cd17323">
    <property type="entry name" value="MFS_Tpo1_MDR_like"/>
    <property type="match status" value="1"/>
</dbReference>
<evidence type="ECO:0000256" key="6">
    <source>
        <dbReference type="SAM" id="Phobius"/>
    </source>
</evidence>
<evidence type="ECO:0000313" key="8">
    <source>
        <dbReference type="EMBL" id="KAF9691802.1"/>
    </source>
</evidence>
<reference evidence="8" key="1">
    <citation type="submission" date="2018-12" db="EMBL/GenBank/DDBJ databases">
        <authorList>
            <person name="Syme R.A."/>
            <person name="Farfan-Caceres L."/>
            <person name="Lichtenzveig J."/>
        </authorList>
    </citation>
    <scope>NUCLEOTIDE SEQUENCE</scope>
    <source>
        <strain evidence="8">Al4</strain>
    </source>
</reference>
<feature type="transmembrane region" description="Helical" evidence="6">
    <location>
        <begin position="278"/>
        <end position="296"/>
    </location>
</feature>
<comment type="subcellular location">
    <subcellularLocation>
        <location evidence="1">Membrane</location>
        <topology evidence="1">Multi-pass membrane protein</topology>
    </subcellularLocation>
</comment>
<protein>
    <recommendedName>
        <fullName evidence="7">Major facilitator superfamily (MFS) profile domain-containing protein</fullName>
    </recommendedName>
</protein>